<dbReference type="InterPro" id="IPR051934">
    <property type="entry name" value="Phage_Tail_Fiber_Structural"/>
</dbReference>
<dbReference type="EMBL" id="AAGGTI010000005">
    <property type="protein sequence ID" value="EBN7839188.1"/>
    <property type="molecule type" value="Genomic_DNA"/>
</dbReference>
<protein>
    <submittedName>
        <fullName evidence="3">Tail fiber protein</fullName>
    </submittedName>
</protein>
<dbReference type="PANTHER" id="PTHR35191:SF1">
    <property type="entry name" value="PROPHAGE SIDE TAIL FIBER PROTEIN HOMOLOG STFQ-RELATED"/>
    <property type="match status" value="1"/>
</dbReference>
<dbReference type="SUPFAM" id="SSF88874">
    <property type="entry name" value="Receptor-binding domain of short tail fibre protein gp12"/>
    <property type="match status" value="1"/>
</dbReference>
<evidence type="ECO:0000256" key="1">
    <source>
        <dbReference type="SAM" id="MobiDB-lite"/>
    </source>
</evidence>
<dbReference type="Pfam" id="PF07484">
    <property type="entry name" value="Collar"/>
    <property type="match status" value="1"/>
</dbReference>
<feature type="region of interest" description="Disordered" evidence="1">
    <location>
        <begin position="1"/>
        <end position="31"/>
    </location>
</feature>
<name>A0A5T8T4T6_SALER</name>
<dbReference type="PANTHER" id="PTHR35191">
    <property type="entry name" value="PROPHAGE SIDE TAIL FIBER PROTEIN HOMOLOG STFQ-RELATED"/>
    <property type="match status" value="1"/>
</dbReference>
<proteinExistence type="predicted"/>
<reference evidence="3" key="1">
    <citation type="submission" date="2018-08" db="EMBL/GenBank/DDBJ databases">
        <authorList>
            <consortium name="PulseNet: The National Subtyping Network for Foodborne Disease Surveillance"/>
            <person name="Tarr C.L."/>
            <person name="Trees E."/>
            <person name="Katz L.S."/>
            <person name="Carleton-Romer H.A."/>
            <person name="Stroika S."/>
            <person name="Kucerova Z."/>
            <person name="Roache K.F."/>
            <person name="Sabol A.L."/>
            <person name="Besser J."/>
            <person name="Gerner-Smidt P."/>
        </authorList>
    </citation>
    <scope>NUCLEOTIDE SEQUENCE</scope>
    <source>
        <strain evidence="3">PNUSAS050301</strain>
    </source>
</reference>
<feature type="compositionally biased region" description="Polar residues" evidence="1">
    <location>
        <begin position="301"/>
        <end position="311"/>
    </location>
</feature>
<evidence type="ECO:0000313" key="3">
    <source>
        <dbReference type="EMBL" id="EBN7839188.1"/>
    </source>
</evidence>
<organism evidence="3">
    <name type="scientific">Salmonella enterica</name>
    <name type="common">Salmonella choleraesuis</name>
    <dbReference type="NCBI Taxonomy" id="28901"/>
    <lineage>
        <taxon>Bacteria</taxon>
        <taxon>Pseudomonadati</taxon>
        <taxon>Pseudomonadota</taxon>
        <taxon>Gammaproteobacteria</taxon>
        <taxon>Enterobacterales</taxon>
        <taxon>Enterobacteriaceae</taxon>
        <taxon>Salmonella</taxon>
    </lineage>
</organism>
<gene>
    <name evidence="3" type="ORF">D0Q65_14745</name>
</gene>
<dbReference type="Gene3D" id="3.90.1340.10">
    <property type="entry name" value="Phage tail collar domain"/>
    <property type="match status" value="1"/>
</dbReference>
<accession>A0A5T8T4T6</accession>
<evidence type="ECO:0000259" key="2">
    <source>
        <dbReference type="Pfam" id="PF07484"/>
    </source>
</evidence>
<dbReference type="AlphaFoldDB" id="A0A5T8T4T6"/>
<dbReference type="InterPro" id="IPR011083">
    <property type="entry name" value="Phage_tail_collar_dom"/>
</dbReference>
<feature type="domain" description="Phage tail collar" evidence="2">
    <location>
        <begin position="211"/>
        <end position="258"/>
    </location>
</feature>
<feature type="region of interest" description="Disordered" evidence="1">
    <location>
        <begin position="301"/>
        <end position="341"/>
    </location>
</feature>
<sequence>MHRIDTPTAQKDKFGQGKNGFTNGDPATGRRATDLNSDMWDAVQEEVCTVIEAAGIPLSKGEHTQLHAAIDRLIAEQVKTRLEKNQNGADIPDKSLFVRNIGALPANGTAVAANRLASRGRLPALTGTTRGSDGGLIMGEVYSNGYPTEYGNLLHLTGTGEGEILIGWSGTSGAPAPAYIRSLRDTSDAEWSEWAMLYTSLNPPPDSHPVGAAIAWPSDATPAGYAIMQGQSFDKSAYPLLAIAYPSGVIPDMRGWTIKGKPASGRAVLSQEMDGNKSHSHGARALDTDLGTKGTSSFDYGNKTSDTTGGHNHSAGGTYGGDSIGGKARVQRDGNDQLTSWNGDHAHTTWIGPHDHTVYIGPHGHVVIVDADGNAETTVKNIAFNYIVRLA</sequence>
<comment type="caution">
    <text evidence="3">The sequence shown here is derived from an EMBL/GenBank/DDBJ whole genome shotgun (WGS) entry which is preliminary data.</text>
</comment>
<dbReference type="InterPro" id="IPR037053">
    <property type="entry name" value="Phage_tail_collar_dom_sf"/>
</dbReference>